<dbReference type="InterPro" id="IPR037523">
    <property type="entry name" value="VOC_core"/>
</dbReference>
<evidence type="ECO:0000313" key="3">
    <source>
        <dbReference type="Proteomes" id="UP000741013"/>
    </source>
</evidence>
<dbReference type="EMBL" id="JAGGMS010000001">
    <property type="protein sequence ID" value="MBP2186707.1"/>
    <property type="molecule type" value="Genomic_DNA"/>
</dbReference>
<keyword evidence="3" id="KW-1185">Reference proteome</keyword>
<reference evidence="2 3" key="1">
    <citation type="submission" date="2021-03" db="EMBL/GenBank/DDBJ databases">
        <title>Sequencing the genomes of 1000 actinobacteria strains.</title>
        <authorList>
            <person name="Klenk H.-P."/>
        </authorList>
    </citation>
    <scope>NUCLEOTIDE SEQUENCE [LARGE SCALE GENOMIC DNA]</scope>
    <source>
        <strain evidence="2 3">DSM 45510</strain>
    </source>
</reference>
<dbReference type="PANTHER" id="PTHR35908:SF1">
    <property type="entry name" value="CONSERVED PROTEIN"/>
    <property type="match status" value="1"/>
</dbReference>
<feature type="domain" description="VOC" evidence="1">
    <location>
        <begin position="4"/>
        <end position="120"/>
    </location>
</feature>
<name>A0ABS4Q4V1_9PSEU</name>
<dbReference type="Gene3D" id="3.10.180.10">
    <property type="entry name" value="2,3-Dihydroxybiphenyl 1,2-Dioxygenase, domain 1"/>
    <property type="match status" value="1"/>
</dbReference>
<dbReference type="CDD" id="cd06587">
    <property type="entry name" value="VOC"/>
    <property type="match status" value="1"/>
</dbReference>
<dbReference type="Pfam" id="PF18029">
    <property type="entry name" value="Glyoxalase_6"/>
    <property type="match status" value="1"/>
</dbReference>
<organism evidence="2 3">
    <name type="scientific">Amycolatopsis magusensis</name>
    <dbReference type="NCBI Taxonomy" id="882444"/>
    <lineage>
        <taxon>Bacteria</taxon>
        <taxon>Bacillati</taxon>
        <taxon>Actinomycetota</taxon>
        <taxon>Actinomycetes</taxon>
        <taxon>Pseudonocardiales</taxon>
        <taxon>Pseudonocardiaceae</taxon>
        <taxon>Amycolatopsis</taxon>
    </lineage>
</organism>
<proteinExistence type="predicted"/>
<dbReference type="SUPFAM" id="SSF54593">
    <property type="entry name" value="Glyoxalase/Bleomycin resistance protein/Dihydroxybiphenyl dioxygenase"/>
    <property type="match status" value="1"/>
</dbReference>
<sequence>MPAKLAAVVVDCPDPQALAPFYEALLAAKRTRDDADCVLLSLGPGQPDISLQRSEKYVRPDWVSGDPAQQLHFDLLVDDLDVAEQEVLALGGHLLDGSGKPIGYRVYTDPAGHPFCLTTPESLPAPDA</sequence>
<dbReference type="InterPro" id="IPR041581">
    <property type="entry name" value="Glyoxalase_6"/>
</dbReference>
<dbReference type="InterPro" id="IPR029068">
    <property type="entry name" value="Glyas_Bleomycin-R_OHBP_Dase"/>
</dbReference>
<dbReference type="PANTHER" id="PTHR35908">
    <property type="entry name" value="HYPOTHETICAL FUSION PROTEIN"/>
    <property type="match status" value="1"/>
</dbReference>
<gene>
    <name evidence="2" type="ORF">JOM49_008233</name>
</gene>
<dbReference type="PROSITE" id="PS51819">
    <property type="entry name" value="VOC"/>
    <property type="match status" value="1"/>
</dbReference>
<dbReference type="Proteomes" id="UP000741013">
    <property type="component" value="Unassembled WGS sequence"/>
</dbReference>
<accession>A0ABS4Q4V1</accession>
<dbReference type="RefSeq" id="WP_209669964.1">
    <property type="nucleotide sequence ID" value="NZ_JAGGMS010000001.1"/>
</dbReference>
<comment type="caution">
    <text evidence="2">The sequence shown here is derived from an EMBL/GenBank/DDBJ whole genome shotgun (WGS) entry which is preliminary data.</text>
</comment>
<evidence type="ECO:0000313" key="2">
    <source>
        <dbReference type="EMBL" id="MBP2186707.1"/>
    </source>
</evidence>
<evidence type="ECO:0000259" key="1">
    <source>
        <dbReference type="PROSITE" id="PS51819"/>
    </source>
</evidence>
<protein>
    <recommendedName>
        <fullName evidence="1">VOC domain-containing protein</fullName>
    </recommendedName>
</protein>